<feature type="region of interest" description="Disordered" evidence="1">
    <location>
        <begin position="77"/>
        <end position="123"/>
    </location>
</feature>
<feature type="compositionally biased region" description="Low complexity" evidence="1">
    <location>
        <begin position="77"/>
        <end position="89"/>
    </location>
</feature>
<feature type="region of interest" description="Disordered" evidence="1">
    <location>
        <begin position="1"/>
        <end position="56"/>
    </location>
</feature>
<feature type="compositionally biased region" description="Low complexity" evidence="1">
    <location>
        <begin position="277"/>
        <end position="290"/>
    </location>
</feature>
<evidence type="ECO:0000313" key="3">
    <source>
        <dbReference type="Proteomes" id="UP001153069"/>
    </source>
</evidence>
<feature type="compositionally biased region" description="Polar residues" evidence="1">
    <location>
        <begin position="1"/>
        <end position="31"/>
    </location>
</feature>
<feature type="compositionally biased region" description="Polar residues" evidence="1">
    <location>
        <begin position="106"/>
        <end position="123"/>
    </location>
</feature>
<reference evidence="2" key="1">
    <citation type="submission" date="2020-06" db="EMBL/GenBank/DDBJ databases">
        <authorList>
            <consortium name="Plant Systems Biology data submission"/>
        </authorList>
    </citation>
    <scope>NUCLEOTIDE SEQUENCE</scope>
    <source>
        <strain evidence="2">D6</strain>
    </source>
</reference>
<dbReference type="EMBL" id="CAICTM010001406">
    <property type="protein sequence ID" value="CAB9523361.1"/>
    <property type="molecule type" value="Genomic_DNA"/>
</dbReference>
<proteinExistence type="predicted"/>
<evidence type="ECO:0000256" key="1">
    <source>
        <dbReference type="SAM" id="MobiDB-lite"/>
    </source>
</evidence>
<gene>
    <name evidence="2" type="ORF">SEMRO_1408_G270080.1</name>
</gene>
<dbReference type="Proteomes" id="UP001153069">
    <property type="component" value="Unassembled WGS sequence"/>
</dbReference>
<accession>A0A9N8HRK4</accession>
<keyword evidence="3" id="KW-1185">Reference proteome</keyword>
<organism evidence="2 3">
    <name type="scientific">Seminavis robusta</name>
    <dbReference type="NCBI Taxonomy" id="568900"/>
    <lineage>
        <taxon>Eukaryota</taxon>
        <taxon>Sar</taxon>
        <taxon>Stramenopiles</taxon>
        <taxon>Ochrophyta</taxon>
        <taxon>Bacillariophyta</taxon>
        <taxon>Bacillariophyceae</taxon>
        <taxon>Bacillariophycidae</taxon>
        <taxon>Naviculales</taxon>
        <taxon>Naviculaceae</taxon>
        <taxon>Seminavis</taxon>
    </lineage>
</organism>
<sequence>MSGASNAFQYQPIPTVSTDSWRSTSSTNVGNSGPPFGQYPHHQSTSTSTIEESERLQAVTSEWDGLKEQLETFLATTTTETTTSSSSASIPQETPAGARTAHLPNPENTELQSDPNPQPRTQVNARQNDQYDFLRIAAPLPADSPDHWMEEHRILPHKTLNQTADGEAYMQQLVSNQDDYQRRTHFYRTPHTNSVTEYWQRLLEEREQAERDIRMLDELQQKEARVLEETGRVMGELQQKEQVLKEILAEFQELQQLQQEKMEELRQVKEERKRLAAQRQGQRQRGWTVR</sequence>
<comment type="caution">
    <text evidence="2">The sequence shown here is derived from an EMBL/GenBank/DDBJ whole genome shotgun (WGS) entry which is preliminary data.</text>
</comment>
<protein>
    <submittedName>
        <fullName evidence="2">Uncharacterized protein</fullName>
    </submittedName>
</protein>
<dbReference type="AlphaFoldDB" id="A0A9N8HRK4"/>
<feature type="region of interest" description="Disordered" evidence="1">
    <location>
        <begin position="269"/>
        <end position="290"/>
    </location>
</feature>
<evidence type="ECO:0000313" key="2">
    <source>
        <dbReference type="EMBL" id="CAB9523361.1"/>
    </source>
</evidence>
<name>A0A9N8HRK4_9STRA</name>